<dbReference type="EMBL" id="OX459118">
    <property type="protein sequence ID" value="CAI9087425.1"/>
    <property type="molecule type" value="Genomic_DNA"/>
</dbReference>
<dbReference type="AlphaFoldDB" id="A0AAV1BW08"/>
<evidence type="ECO:0000313" key="3">
    <source>
        <dbReference type="Proteomes" id="UP001161247"/>
    </source>
</evidence>
<reference evidence="2" key="1">
    <citation type="submission" date="2023-03" db="EMBL/GenBank/DDBJ databases">
        <authorList>
            <person name="Julca I."/>
        </authorList>
    </citation>
    <scope>NUCLEOTIDE SEQUENCE</scope>
</reference>
<sequence length="114" mass="12574">MEKTMLVISKSCSPRLSTSTVQFLKLSRACLFTYGLRVSYGTKDQSAGDQSSRDDDDDDNQANYTISEVEKSGVNKRVQTEENQTAGQRKLMQADAVGDDDENHSKKLSEETGG</sequence>
<name>A0AAV1BW08_OLDCO</name>
<accession>A0AAV1BW08</accession>
<feature type="compositionally biased region" description="Basic and acidic residues" evidence="1">
    <location>
        <begin position="103"/>
        <end position="114"/>
    </location>
</feature>
<gene>
    <name evidence="2" type="ORF">OLC1_LOCUS266</name>
</gene>
<dbReference type="Proteomes" id="UP001161247">
    <property type="component" value="Chromosome 1"/>
</dbReference>
<protein>
    <submittedName>
        <fullName evidence="2">OLC1v1021491C1</fullName>
    </submittedName>
</protein>
<evidence type="ECO:0000313" key="2">
    <source>
        <dbReference type="EMBL" id="CAI9087425.1"/>
    </source>
</evidence>
<feature type="region of interest" description="Disordered" evidence="1">
    <location>
        <begin position="42"/>
        <end position="114"/>
    </location>
</feature>
<keyword evidence="3" id="KW-1185">Reference proteome</keyword>
<organism evidence="2 3">
    <name type="scientific">Oldenlandia corymbosa var. corymbosa</name>
    <dbReference type="NCBI Taxonomy" id="529605"/>
    <lineage>
        <taxon>Eukaryota</taxon>
        <taxon>Viridiplantae</taxon>
        <taxon>Streptophyta</taxon>
        <taxon>Embryophyta</taxon>
        <taxon>Tracheophyta</taxon>
        <taxon>Spermatophyta</taxon>
        <taxon>Magnoliopsida</taxon>
        <taxon>eudicotyledons</taxon>
        <taxon>Gunneridae</taxon>
        <taxon>Pentapetalae</taxon>
        <taxon>asterids</taxon>
        <taxon>lamiids</taxon>
        <taxon>Gentianales</taxon>
        <taxon>Rubiaceae</taxon>
        <taxon>Rubioideae</taxon>
        <taxon>Spermacoceae</taxon>
        <taxon>Hedyotis-Oldenlandia complex</taxon>
        <taxon>Oldenlandia</taxon>
    </lineage>
</organism>
<evidence type="ECO:0000256" key="1">
    <source>
        <dbReference type="SAM" id="MobiDB-lite"/>
    </source>
</evidence>
<proteinExistence type="predicted"/>